<dbReference type="GO" id="GO:0015288">
    <property type="term" value="F:porin activity"/>
    <property type="evidence" value="ECO:0007669"/>
    <property type="project" value="TreeGrafter"/>
</dbReference>
<keyword evidence="2" id="KW-1134">Transmembrane beta strand</keyword>
<dbReference type="SUPFAM" id="SSF56954">
    <property type="entry name" value="Outer membrane efflux proteins (OEP)"/>
    <property type="match status" value="1"/>
</dbReference>
<reference evidence="8" key="1">
    <citation type="submission" date="2017-01" db="EMBL/GenBank/DDBJ databases">
        <authorList>
            <person name="Varghese N."/>
            <person name="Submissions S."/>
        </authorList>
    </citation>
    <scope>NUCLEOTIDE SEQUENCE [LARGE SCALE GENOMIC DNA]</scope>
    <source>
        <strain evidence="8">DSM 19945</strain>
    </source>
</reference>
<dbReference type="AlphaFoldDB" id="A0A1N7Q8S7"/>
<dbReference type="PANTHER" id="PTHR30026:SF20">
    <property type="entry name" value="OUTER MEMBRANE PROTEIN TOLC"/>
    <property type="match status" value="1"/>
</dbReference>
<evidence type="ECO:0000256" key="5">
    <source>
        <dbReference type="ARBA" id="ARBA00023237"/>
    </source>
</evidence>
<keyword evidence="4" id="KW-0472">Membrane</keyword>
<evidence type="ECO:0000256" key="4">
    <source>
        <dbReference type="ARBA" id="ARBA00023136"/>
    </source>
</evidence>
<dbReference type="EMBL" id="FTOG01000014">
    <property type="protein sequence ID" value="SIT19260.1"/>
    <property type="molecule type" value="Genomic_DNA"/>
</dbReference>
<dbReference type="Gene3D" id="1.20.1600.10">
    <property type="entry name" value="Outer membrane efflux proteins (OEP)"/>
    <property type="match status" value="1"/>
</dbReference>
<evidence type="ECO:0000313" key="8">
    <source>
        <dbReference type="Proteomes" id="UP000186221"/>
    </source>
</evidence>
<sequence>MEGTPFPTGRSAFSPSSMGLMPGQPGTTKQTSAIIADLAGRDSALASAGPYAQISQAVLTDAKGTAKAELRVARLTAQAKSKNWLPQVGPSLSLNSLGDLAARILVEQVLWDNGAKRAERDYAAADVEVAAVSLSTEMNDTVATGLKAYITALKAREQAAVAERSAAKLGDYNHIMRQRVEGGLSDGSQARVLRQKLIEMQATAQADRDSAQAAMAQLQSMTGQPLEGLTGLSDIDLPEILPDALAVTKAQAEAGRTEAEAKMARAGHLPDVSAQASVGQGKPSVGLAVGVEQMLGFGTLDTLAAVDASKEAAFARIAKAKQDDVQQVATLRARMSALQAKAARDAQVVEQTEAGLEMFTEQYRMGRRTLMELVSMYETYAQMAHAQAGLKYDIALIKLEIARQHGILIDGSSI</sequence>
<evidence type="ECO:0000256" key="2">
    <source>
        <dbReference type="ARBA" id="ARBA00022452"/>
    </source>
</evidence>
<name>A0A1N7Q8S7_9RHOB</name>
<evidence type="ECO:0000313" key="7">
    <source>
        <dbReference type="EMBL" id="SIT19260.1"/>
    </source>
</evidence>
<proteinExistence type="predicted"/>
<dbReference type="STRING" id="453582.SAMN05421580_11431"/>
<evidence type="ECO:0000256" key="1">
    <source>
        <dbReference type="ARBA" id="ARBA00004442"/>
    </source>
</evidence>
<gene>
    <name evidence="7" type="ORF">SAMN05421580_11431</name>
</gene>
<keyword evidence="3" id="KW-0812">Transmembrane</keyword>
<dbReference type="GO" id="GO:1990281">
    <property type="term" value="C:efflux pump complex"/>
    <property type="evidence" value="ECO:0007669"/>
    <property type="project" value="TreeGrafter"/>
</dbReference>
<dbReference type="PANTHER" id="PTHR30026">
    <property type="entry name" value="OUTER MEMBRANE PROTEIN TOLC"/>
    <property type="match status" value="1"/>
</dbReference>
<protein>
    <submittedName>
        <fullName evidence="7">Outer membrane protein, adhesin transport system</fullName>
    </submittedName>
</protein>
<dbReference type="InterPro" id="IPR051906">
    <property type="entry name" value="TolC-like"/>
</dbReference>
<evidence type="ECO:0000256" key="3">
    <source>
        <dbReference type="ARBA" id="ARBA00022692"/>
    </source>
</evidence>
<comment type="subcellular location">
    <subcellularLocation>
        <location evidence="1">Cell outer membrane</location>
    </subcellularLocation>
</comment>
<accession>A0A1N7Q8S7</accession>
<keyword evidence="5" id="KW-0998">Cell outer membrane</keyword>
<evidence type="ECO:0000256" key="6">
    <source>
        <dbReference type="SAM" id="MobiDB-lite"/>
    </source>
</evidence>
<dbReference type="GO" id="GO:0015562">
    <property type="term" value="F:efflux transmembrane transporter activity"/>
    <property type="evidence" value="ECO:0007669"/>
    <property type="project" value="InterPro"/>
</dbReference>
<keyword evidence="8" id="KW-1185">Reference proteome</keyword>
<feature type="region of interest" description="Disordered" evidence="6">
    <location>
        <begin position="1"/>
        <end position="29"/>
    </location>
</feature>
<organism evidence="7 8">
    <name type="scientific">Rhodobacter aestuarii</name>
    <dbReference type="NCBI Taxonomy" id="453582"/>
    <lineage>
        <taxon>Bacteria</taxon>
        <taxon>Pseudomonadati</taxon>
        <taxon>Pseudomonadota</taxon>
        <taxon>Alphaproteobacteria</taxon>
        <taxon>Rhodobacterales</taxon>
        <taxon>Rhodobacter group</taxon>
        <taxon>Rhodobacter</taxon>
    </lineage>
</organism>
<dbReference type="Proteomes" id="UP000186221">
    <property type="component" value="Unassembled WGS sequence"/>
</dbReference>
<dbReference type="GO" id="GO:0009279">
    <property type="term" value="C:cell outer membrane"/>
    <property type="evidence" value="ECO:0007669"/>
    <property type="project" value="UniProtKB-SubCell"/>
</dbReference>